<sequence length="2457" mass="274523">MDNDTDSQTDQPASPTGNIAATTSPNGPGHSHAPSPDPPSTRPNPFDDSDLSSRKRRRTSGSASPPPSPAAAVSATASLSAGASASSGASTSEQSFLDARPSVQHSSTGAMGQGQQSENVVAPSAHQTELPHTPKQPVDSPRSSSPTPLSSSKVTINIKKAADPVTQPAVTSLSSDSAPPLLSTSTFDGQQDMAIEEERNSEPGEETRQMSDSASPPVELIAISDNENEESDDEMAFSVEEKANRLLRCGMAPLDPTLHFPYIQNDEEPSMPLLRFIHHFKADSPVNIEALVLLQTWIQDYLGFARSADKFTVLNSRHANRRFWLMFPEAMLQLLIRGSELVKPPELRSTIISIYYSFACLTALMAALDMAELRQEQAAIGIGNENPPHLFSAKYLQQLHDIIATDASSTSPGEEKPPSSEWIQTDVGPYLLAKLQSSQGGSVAALSQLAVTLTSFILSFPKLMEHLAAIAKILGSCLRESVRILATGGDQLSQAQDQLEIGTTAWNHISTCLEIVIDKHVTQLGVDTATTLIPALTDILKWTLRGEHKSALDTMHEHLQRHPDLPFVHGFDAVAWQWRLGVLDRLIRCGQMQLRVMAITRLCNDLVSVWKSTLDTGDESSNRFLSYIGECLLETRLIDYILGPNCHPEIIVESSNVLGFLIVTKLYKQDHTDRLWQSLMLCQDPRITDALARMVTSITNLFDYDGLLGWCQKFQAVPLEAFTPAMRTLWDNIMNDLISKCQSERQTPSFEPFDLCLRLLREASVCTPGSQVADPDLQMAAIQKLRELLSTAQPDDLEILHLSCLDDIAKKSPTALGSLWCLSMTMRGNLPNEVENLTKNHDLARLVVEELAHAVQAGQQAGAFAVISGTPNVPRRDLIASIIQFQPAALNNGLGAVLLDIIVGPKSPCSDDRKAGWFVITNVMRKVSMKNAFLQACFARYLPSLPASCFSDGMLDFVRERVLCLAEDGGSFALDDPESLSHSGIEELWRIILEAEDSLLVSRAISTLAVDLYLENSTINSYSVCRSKKVHISLLNRCLDQMKQAAKKINGNIESLVGDGDESMVFVTTTEEIAQQERVFRRSLQLMRFFLEKYQVHGRFSVADFRPLMSTTIEEMQGESACLQYQAFDNHDRSEIKPLSIGLGNSIASLLTRLKSLTHFDNYRIYYRGQSLLPEEHQATKSLEELGIRDGFILVKREEDSMSLAGYIRPGSSPLEIEILGHFQDLWEYLSMDEKLAEEVYDFLVKLPADGHFMLQFDSDQTDYSEVFLKGQTFKTLYGLHALSDYIEAAERSVSAAIHDEESTGTTPTFHQQALLRSLSLIVKAISDPEMLDEMPAAQQLRIAGAFLQIYVRLFTEYNKHKGLLELADDVLPHPTRLVDILTKVEGDTSDASLTLIESACTAVLRVGSVNREFWSTTVTSTSFLDALKSFLLKDPRKAVRQTIVELVEDIASPQAQLSTPESGYYTSSSQEVSPVSLAILTRDLLLKHTCIELIDRPDVADPVAAGLVGVLHLFMNTQFRRFIMSVVIQDPQATQQLLFYTQKLFGYMQESYQRFVDPFDVVASIKTYDDTLIDIHSQMDVDEFYNLLFDRWEGQLLNKGDKKQLRSFYGGRLVQQVKSKECEHISERLEPFSAIQCDIKGKATLEESLQAYVDGEVMEGENKYKCSTCDRHVDAVKRACLKDVPDHLIFHLKRFDFNLRTLQRRKINDYFTFPHTLDLAPYTVEYLNAEEGAARKDIFELVGILVHSGTAESGHYYSYIRERVSGARPSWVEFNDESVLPWDPSLMENATFGGPDPQPSLQDVTGMIYDKTYSAYMLFYQRALSLYPDSQPSNPTADGCLSPVKILPPLKEHIINENKVLLRRQCLFDPSHSFFVQQFFGHSLSLGESRTVKSPASICDEERDDDSERGRRPDKISSAHALQNLAIEVSLSHFDQVVSRTKDGAILVESFSSMLKSAVAKCYDCAIAFYNYFKVRHAAFRSLMQRNPDPDVRSFAGNTLVLAASKIRSGLPRYYHCPAPARTGFNQARVDSDDDWDDSEMPQSVLQGMMGIFNHLWRFFHVHIRSWDEYFDMMLAFAKLGALEVGRLLADNYLIKLLQIITADPAMELQPNYQRMVNNLLRRFNSKPASYAGVLALIDYLMAQLEPALSADVIVDEARDRRDVRQPFPWTSEEVQAVHSHPDSSSTSLFIEKLLEIDQVPDLTNKIIGRLVKSGEELDLRIFNTLRKKIQGETTAQAMDSSIRAAGRYAECSESLERVHILIRHVCTQSRSLQHNEGSTFLDFVNLMLFSRRPKAALALPRRHYMIQAIPTWAPYMLVYGDEHTRGVAERLINERLFPPMALNTVDGHDDDAALEQETLEHTIRQLGIKCLVYLRDVHVKGRIQLERSAAGNILRVISSCVPFYEGGDEINDYSEDSAEFRAIQGEITTPLQKLLVDEIEDDGSGMFVVLAHAAV</sequence>
<dbReference type="GO" id="GO:0005634">
    <property type="term" value="C:nucleus"/>
    <property type="evidence" value="ECO:0007669"/>
    <property type="project" value="TreeGrafter"/>
</dbReference>
<dbReference type="GO" id="GO:0004843">
    <property type="term" value="F:cysteine-type deubiquitinase activity"/>
    <property type="evidence" value="ECO:0007669"/>
    <property type="project" value="InterPro"/>
</dbReference>
<feature type="region of interest" description="Disordered" evidence="1">
    <location>
        <begin position="1"/>
        <end position="192"/>
    </location>
</feature>
<evidence type="ECO:0000313" key="4">
    <source>
        <dbReference type="Proteomes" id="UP000317257"/>
    </source>
</evidence>
<accession>A0A5C6G7J2</accession>
<dbReference type="InterPro" id="IPR018200">
    <property type="entry name" value="USP_CS"/>
</dbReference>
<dbReference type="Proteomes" id="UP000317257">
    <property type="component" value="Unassembled WGS sequence"/>
</dbReference>
<comment type="caution">
    <text evidence="3">The sequence shown here is derived from an EMBL/GenBank/DDBJ whole genome shotgun (WGS) entry which is preliminary data.</text>
</comment>
<dbReference type="Pfam" id="PF12030">
    <property type="entry name" value="DUF3517"/>
    <property type="match status" value="1"/>
</dbReference>
<dbReference type="InterPro" id="IPR050164">
    <property type="entry name" value="Peptidase_C19"/>
</dbReference>
<name>A0A5C6G7J2_METRR</name>
<dbReference type="PANTHER" id="PTHR24006:SF827">
    <property type="entry name" value="UBIQUITIN CARBOXYL-TERMINAL HYDROLASE 34"/>
    <property type="match status" value="1"/>
</dbReference>
<feature type="compositionally biased region" description="Low complexity" evidence="1">
    <location>
        <begin position="171"/>
        <end position="186"/>
    </location>
</feature>
<dbReference type="EMBL" id="SBHS01000026">
    <property type="protein sequence ID" value="TWU72548.1"/>
    <property type="molecule type" value="Genomic_DNA"/>
</dbReference>
<dbReference type="GO" id="GO:0005829">
    <property type="term" value="C:cytosol"/>
    <property type="evidence" value="ECO:0007669"/>
    <property type="project" value="TreeGrafter"/>
</dbReference>
<dbReference type="InterPro" id="IPR028889">
    <property type="entry name" value="USP"/>
</dbReference>
<protein>
    <recommendedName>
        <fullName evidence="2">USP domain-containing protein</fullName>
    </recommendedName>
</protein>
<dbReference type="PANTHER" id="PTHR24006">
    <property type="entry name" value="UBIQUITIN CARBOXYL-TERMINAL HYDROLASE"/>
    <property type="match status" value="1"/>
</dbReference>
<evidence type="ECO:0000259" key="2">
    <source>
        <dbReference type="PROSITE" id="PS50235"/>
    </source>
</evidence>
<feature type="compositionally biased region" description="Polar residues" evidence="1">
    <location>
        <begin position="103"/>
        <end position="119"/>
    </location>
</feature>
<gene>
    <name evidence="3" type="ORF">ED733_000190</name>
</gene>
<evidence type="ECO:0000313" key="3">
    <source>
        <dbReference type="EMBL" id="TWU72548.1"/>
    </source>
</evidence>
<dbReference type="InterPro" id="IPR001394">
    <property type="entry name" value="Peptidase_C19_UCH"/>
</dbReference>
<feature type="region of interest" description="Disordered" evidence="1">
    <location>
        <begin position="1896"/>
        <end position="1915"/>
    </location>
</feature>
<feature type="domain" description="USP" evidence="2">
    <location>
        <begin position="1509"/>
        <end position="1824"/>
    </location>
</feature>
<dbReference type="InterPro" id="IPR038765">
    <property type="entry name" value="Papain-like_cys_pep_sf"/>
</dbReference>
<dbReference type="SUPFAM" id="SSF54001">
    <property type="entry name" value="Cysteine proteinases"/>
    <property type="match status" value="1"/>
</dbReference>
<feature type="compositionally biased region" description="Low complexity" evidence="1">
    <location>
        <begin position="70"/>
        <end position="92"/>
    </location>
</feature>
<dbReference type="Gene3D" id="3.90.70.10">
    <property type="entry name" value="Cysteine proteinases"/>
    <property type="match status" value="1"/>
</dbReference>
<dbReference type="InterPro" id="IPR021905">
    <property type="entry name" value="DUF3517"/>
</dbReference>
<dbReference type="PROSITE" id="PS00973">
    <property type="entry name" value="USP_2"/>
    <property type="match status" value="1"/>
</dbReference>
<proteinExistence type="predicted"/>
<dbReference type="PROSITE" id="PS50235">
    <property type="entry name" value="USP_3"/>
    <property type="match status" value="1"/>
</dbReference>
<organism evidence="3 4">
    <name type="scientific">Metarhizium rileyi (strain RCEF 4871)</name>
    <name type="common">Nomuraea rileyi</name>
    <dbReference type="NCBI Taxonomy" id="1649241"/>
    <lineage>
        <taxon>Eukaryota</taxon>
        <taxon>Fungi</taxon>
        <taxon>Dikarya</taxon>
        <taxon>Ascomycota</taxon>
        <taxon>Pezizomycotina</taxon>
        <taxon>Sordariomycetes</taxon>
        <taxon>Hypocreomycetidae</taxon>
        <taxon>Hypocreales</taxon>
        <taxon>Clavicipitaceae</taxon>
        <taxon>Metarhizium</taxon>
    </lineage>
</organism>
<dbReference type="GO" id="GO:0016579">
    <property type="term" value="P:protein deubiquitination"/>
    <property type="evidence" value="ECO:0007669"/>
    <property type="project" value="InterPro"/>
</dbReference>
<reference evidence="4" key="1">
    <citation type="submission" date="2018-12" db="EMBL/GenBank/DDBJ databases">
        <title>The complete genome of Metarhizium rileyi, a key fungal pathogen of Lepidoptera.</title>
        <authorList>
            <person name="Binneck E."/>
            <person name="Lastra C.C.L."/>
            <person name="Sosa-Gomez D.R."/>
        </authorList>
    </citation>
    <scope>NUCLEOTIDE SEQUENCE [LARGE SCALE GENOMIC DNA]</scope>
    <source>
        <strain evidence="4">Cep018-CH2</strain>
    </source>
</reference>
<evidence type="ECO:0000256" key="1">
    <source>
        <dbReference type="SAM" id="MobiDB-lite"/>
    </source>
</evidence>
<feature type="compositionally biased region" description="Polar residues" evidence="1">
    <location>
        <begin position="8"/>
        <end position="26"/>
    </location>
</feature>
<feature type="compositionally biased region" description="Low complexity" evidence="1">
    <location>
        <begin position="140"/>
        <end position="152"/>
    </location>
</feature>
<dbReference type="Pfam" id="PF00443">
    <property type="entry name" value="UCH"/>
    <property type="match status" value="1"/>
</dbReference>